<feature type="region of interest" description="Disordered" evidence="1">
    <location>
        <begin position="828"/>
        <end position="856"/>
    </location>
</feature>
<feature type="compositionally biased region" description="Basic and acidic residues" evidence="1">
    <location>
        <begin position="12"/>
        <end position="38"/>
    </location>
</feature>
<dbReference type="Proteomes" id="UP000649617">
    <property type="component" value="Unassembled WGS sequence"/>
</dbReference>
<feature type="region of interest" description="Disordered" evidence="1">
    <location>
        <begin position="1"/>
        <end position="83"/>
    </location>
</feature>
<keyword evidence="3" id="KW-1185">Reference proteome</keyword>
<proteinExistence type="predicted"/>
<name>A0A812PDK9_SYMPI</name>
<accession>A0A812PDK9</accession>
<feature type="region of interest" description="Disordered" evidence="1">
    <location>
        <begin position="742"/>
        <end position="775"/>
    </location>
</feature>
<feature type="compositionally biased region" description="Pro residues" evidence="1">
    <location>
        <begin position="42"/>
        <end position="51"/>
    </location>
</feature>
<feature type="compositionally biased region" description="Pro residues" evidence="1">
    <location>
        <begin position="973"/>
        <end position="985"/>
    </location>
</feature>
<comment type="caution">
    <text evidence="2">The sequence shown here is derived from an EMBL/GenBank/DDBJ whole genome shotgun (WGS) entry which is preliminary data.</text>
</comment>
<feature type="compositionally biased region" description="Basic and acidic residues" evidence="1">
    <location>
        <begin position="1017"/>
        <end position="1035"/>
    </location>
</feature>
<feature type="compositionally biased region" description="Basic and acidic residues" evidence="1">
    <location>
        <begin position="757"/>
        <end position="775"/>
    </location>
</feature>
<dbReference type="EMBL" id="CAJNIZ010013494">
    <property type="protein sequence ID" value="CAE7350099.1"/>
    <property type="molecule type" value="Genomic_DNA"/>
</dbReference>
<evidence type="ECO:0000256" key="1">
    <source>
        <dbReference type="SAM" id="MobiDB-lite"/>
    </source>
</evidence>
<reference evidence="2" key="1">
    <citation type="submission" date="2021-02" db="EMBL/GenBank/DDBJ databases">
        <authorList>
            <person name="Dougan E. K."/>
            <person name="Rhodes N."/>
            <person name="Thang M."/>
            <person name="Chan C."/>
        </authorList>
    </citation>
    <scope>NUCLEOTIDE SEQUENCE</scope>
</reference>
<feature type="compositionally biased region" description="Basic and acidic residues" evidence="1">
    <location>
        <begin position="74"/>
        <end position="83"/>
    </location>
</feature>
<feature type="compositionally biased region" description="Basic and acidic residues" evidence="1">
    <location>
        <begin position="950"/>
        <end position="965"/>
    </location>
</feature>
<organism evidence="2 3">
    <name type="scientific">Symbiodinium pilosum</name>
    <name type="common">Dinoflagellate</name>
    <dbReference type="NCBI Taxonomy" id="2952"/>
    <lineage>
        <taxon>Eukaryota</taxon>
        <taxon>Sar</taxon>
        <taxon>Alveolata</taxon>
        <taxon>Dinophyceae</taxon>
        <taxon>Suessiales</taxon>
        <taxon>Symbiodiniaceae</taxon>
        <taxon>Symbiodinium</taxon>
    </lineage>
</organism>
<feature type="non-terminal residue" evidence="2">
    <location>
        <position position="1035"/>
    </location>
</feature>
<dbReference type="AlphaFoldDB" id="A0A812PDK9"/>
<gene>
    <name evidence="2" type="ORF">SPIL2461_LOCUS8309</name>
</gene>
<dbReference type="OrthoDB" id="10681776at2759"/>
<evidence type="ECO:0000313" key="2">
    <source>
        <dbReference type="EMBL" id="CAE7350099.1"/>
    </source>
</evidence>
<evidence type="ECO:0000313" key="3">
    <source>
        <dbReference type="Proteomes" id="UP000649617"/>
    </source>
</evidence>
<protein>
    <submittedName>
        <fullName evidence="2">Uncharacterized protein</fullName>
    </submittedName>
</protein>
<sequence length="1035" mass="116738">MKDETTGADDPSSVKKEEPVEPAEKPKPKARPAQKERINPGVPEPPLPPGTSPQAIRSAPVLAKSSAPSAPRPVAREEEPMLNRELYENTSLPLMPKFPEHNMALTSPHIRYTYDTVPVALPEYVVPGLSEHEDEDPILESYMHPPTMDQRKFSARVYKLISNKQHKALTKLMFYERGAAANELGKLFEASTVELSESFRNANMAYIAEEAKVRMIGHERVRTVRLTETIKNAIPHDPRPDWGLVACLEKEIVYAIGSMREFDRNNFPRSFKAPTQYKEATILPTWERYGASAILPLRDFLECLDHARDRFRVMKNQETVELPNQYAAESYFATDDTIDLVPEIAIALMTVFRRDHGKRFEVFVKDNYKDWKTKENAYQMIAGVRLVFEYGSMPYGVFRKFAMDDESAFAKFARGQGPHAVYVDANFPKWGWGVCSAHDWAKYSQTGVIEMDKWQNHQEYRLLVDPVKIAPFRNFTASRSLAEEHRKITFFGVPATKSSDHKLTAEAKNRFKHNVRGALVGAVRFDLSIERLVAKLNGKASTVTVGEFFKANGDFCRYYASLFLNCRDKPLSSYVFYSEHCRKAYLEALSLQEVSPAQTDPNQTRNNWPEFTKLHNKYIEMLRRFRMRYELGTEAKALEVFRAKMAAGPSEKVTRVFLMNPEELSKWLRKTAFTFCYEVPESSEGLETEIRAVLMEVDDRTEDKWDDLDPVGTVNLTPAQRFGPNLGGEDVTVSLPVSEEEINRERKSAERSVTLSEKSESIRAAEKAKKEQATKKPKFEFPKIYTQQDVLARSTRGDASVARAPGKSLPVVPPTDIEIAEAVEARIPDEEEDMQGDTITEAPAPSIDSTVKSEEIVMGRVPERRKLGDRFFRASVVSSQVSSRLDTQAEEQLRREEIGCNPDAAPSGHRRPPGPAQEARGPQRRVLPPPPPPPGGVERDRSGDPGYTAKYRDETGRMRLERREPSAGFVDLPAPPPMPDAPEPPEFAVWAEQQRRGREKGRKGDGKGKTGGKGKKGRGDGGKGGDGRDRTRTPP</sequence>
<feature type="region of interest" description="Disordered" evidence="1">
    <location>
        <begin position="875"/>
        <end position="1035"/>
    </location>
</feature>